<feature type="site" description="Important for enzyme activity" evidence="7">
    <location>
        <position position="313"/>
    </location>
</feature>
<dbReference type="PANTHER" id="PTHR46568">
    <property type="entry name" value="ALKYLDIHYDROXYACETONEPHOSPHATE SYNTHASE, PEROXISOMAL"/>
    <property type="match status" value="1"/>
</dbReference>
<evidence type="ECO:0000256" key="6">
    <source>
        <dbReference type="PIRSR" id="PIRSR625650-3"/>
    </source>
</evidence>
<dbReference type="InterPro" id="IPR016171">
    <property type="entry name" value="Vanillyl_alc_oxidase_C-sub2"/>
</dbReference>
<evidence type="ECO:0000256" key="1">
    <source>
        <dbReference type="ARBA" id="ARBA00008000"/>
    </source>
</evidence>
<evidence type="ECO:0000256" key="3">
    <source>
        <dbReference type="ARBA" id="ARBA00022827"/>
    </source>
</evidence>
<dbReference type="Pfam" id="PF01565">
    <property type="entry name" value="FAD_binding_4"/>
    <property type="match status" value="1"/>
</dbReference>
<dbReference type="Gene3D" id="3.30.465.10">
    <property type="match status" value="1"/>
</dbReference>
<dbReference type="Proteomes" id="UP000640489">
    <property type="component" value="Unassembled WGS sequence"/>
</dbReference>
<evidence type="ECO:0000256" key="7">
    <source>
        <dbReference type="PIRSR" id="PIRSR625650-4"/>
    </source>
</evidence>
<dbReference type="InterPro" id="IPR016166">
    <property type="entry name" value="FAD-bd_PCMH"/>
</dbReference>
<dbReference type="InterPro" id="IPR016164">
    <property type="entry name" value="FAD-linked_Oxase-like_C"/>
</dbReference>
<evidence type="ECO:0000313" key="10">
    <source>
        <dbReference type="Proteomes" id="UP000640489"/>
    </source>
</evidence>
<dbReference type="PANTHER" id="PTHR46568:SF1">
    <property type="entry name" value="ALKYLDIHYDROXYACETONEPHOSPHATE SYNTHASE, PEROXISOMAL"/>
    <property type="match status" value="1"/>
</dbReference>
<protein>
    <submittedName>
        <fullName evidence="9">FAD-binding oxidoreductase</fullName>
    </submittedName>
</protein>
<feature type="active site" description="Proton donor/acceptor" evidence="4">
    <location>
        <position position="449"/>
    </location>
</feature>
<evidence type="ECO:0000259" key="8">
    <source>
        <dbReference type="PROSITE" id="PS51387"/>
    </source>
</evidence>
<dbReference type="InterPro" id="IPR016169">
    <property type="entry name" value="FAD-bd_PCMH_sub2"/>
</dbReference>
<dbReference type="PROSITE" id="PS51387">
    <property type="entry name" value="FAD_PCMH"/>
    <property type="match status" value="1"/>
</dbReference>
<keyword evidence="10" id="KW-1185">Reference proteome</keyword>
<sequence>MHPLRWGDPAHATALPDGARALVEAVFGPAPATSAHDATSETELPGALPPPGLSASLLSSLAEVVGEQHVRTDDEIRRLRTRGKSTADLLRARAGDLDDAPDAVVRPGSHDEVAEVLRLAGSHRVAVVPFGGGTCVTGGLAARREGFAGVVSLDLGRLDSLVDVDRTSMTATLQPGLRGPRAEALLAEHGLTIGHFPQSFEHASIGGFAATRSSGQASAGYGRFDALVVGLTVATPTGTLRLGTAPANAAGPDLRQLVLGSEGAFGVITEVKVRVRAVPEVKVYDGWRWASFGDGLAAVRALAQSGLRPTVLRLSDEAESAVNLADPDSIGGGAGGCLMIVGYEGAAGRVDAERAAATALLEGLGGTNAGEEPGRAWEHGRFAAPYLRDSLLDLGVLVETLETATFWSGVDRLYADVKAALERVLGDGGAPVLVLCHVSHVYETGCSLYFTVAARQAGDPVEQWLAAKTAASDAIVAAGATITHHHAVGTDHQPWLSDEIGEVGVRVLRAVKAELDPAGVLNPGVLVPLDGA</sequence>
<dbReference type="InterPro" id="IPR006094">
    <property type="entry name" value="Oxid_FAD_bind_N"/>
</dbReference>
<comment type="cofactor">
    <cofactor evidence="6">
        <name>FAD</name>
        <dbReference type="ChEBI" id="CHEBI:57692"/>
    </cofactor>
</comment>
<organism evidence="9 10">
    <name type="scientific">Nocardioides islandensis</name>
    <dbReference type="NCBI Taxonomy" id="433663"/>
    <lineage>
        <taxon>Bacteria</taxon>
        <taxon>Bacillati</taxon>
        <taxon>Actinomycetota</taxon>
        <taxon>Actinomycetes</taxon>
        <taxon>Propionibacteriales</taxon>
        <taxon>Nocardioidaceae</taxon>
        <taxon>Nocardioides</taxon>
    </lineage>
</organism>
<keyword evidence="2" id="KW-0285">Flavoprotein</keyword>
<dbReference type="GO" id="GO:0008609">
    <property type="term" value="F:alkylglycerone-phosphate synthase activity"/>
    <property type="evidence" value="ECO:0007669"/>
    <property type="project" value="InterPro"/>
</dbReference>
<keyword evidence="3 6" id="KW-0274">FAD</keyword>
<dbReference type="GO" id="GO:0008610">
    <property type="term" value="P:lipid biosynthetic process"/>
    <property type="evidence" value="ECO:0007669"/>
    <property type="project" value="InterPro"/>
</dbReference>
<dbReference type="InterPro" id="IPR025650">
    <property type="entry name" value="Alkyl-DHAP_Synthase"/>
</dbReference>
<gene>
    <name evidence="9" type="ORF">ISU07_02065</name>
</gene>
<dbReference type="EMBL" id="JADKPN010000001">
    <property type="protein sequence ID" value="MBF4761900.1"/>
    <property type="molecule type" value="Genomic_DNA"/>
</dbReference>
<evidence type="ECO:0000313" key="9">
    <source>
        <dbReference type="EMBL" id="MBF4761900.1"/>
    </source>
</evidence>
<accession>A0A930VBQ3</accession>
<feature type="binding site" evidence="6">
    <location>
        <begin position="211"/>
        <end position="214"/>
    </location>
    <ligand>
        <name>FAD</name>
        <dbReference type="ChEBI" id="CHEBI:57692"/>
    </ligand>
</feature>
<feature type="binding site" evidence="5">
    <location>
        <position position="388"/>
    </location>
    <ligand>
        <name>substrate</name>
    </ligand>
</feature>
<evidence type="ECO:0000256" key="4">
    <source>
        <dbReference type="PIRSR" id="PIRSR625650-1"/>
    </source>
</evidence>
<dbReference type="GO" id="GO:0071949">
    <property type="term" value="F:FAD binding"/>
    <property type="evidence" value="ECO:0007669"/>
    <property type="project" value="InterPro"/>
</dbReference>
<dbReference type="Gene3D" id="1.10.45.10">
    <property type="entry name" value="Vanillyl-alcohol Oxidase, Chain A, domain 4"/>
    <property type="match status" value="1"/>
</dbReference>
<dbReference type="Pfam" id="PF02913">
    <property type="entry name" value="FAD-oxidase_C"/>
    <property type="match status" value="1"/>
</dbReference>
<dbReference type="InterPro" id="IPR036318">
    <property type="entry name" value="FAD-bd_PCMH-like_sf"/>
</dbReference>
<dbReference type="Gene3D" id="3.30.70.3450">
    <property type="match status" value="2"/>
</dbReference>
<dbReference type="SUPFAM" id="SSF56176">
    <property type="entry name" value="FAD-binding/transporter-associated domain-like"/>
    <property type="match status" value="1"/>
</dbReference>
<dbReference type="AlphaFoldDB" id="A0A930VBQ3"/>
<evidence type="ECO:0000256" key="5">
    <source>
        <dbReference type="PIRSR" id="PIRSR625650-2"/>
    </source>
</evidence>
<evidence type="ECO:0000256" key="2">
    <source>
        <dbReference type="ARBA" id="ARBA00022630"/>
    </source>
</evidence>
<comment type="similarity">
    <text evidence="1">Belongs to the FAD-binding oxidoreductase/transferase type 4 family.</text>
</comment>
<name>A0A930VBQ3_9ACTN</name>
<feature type="binding site" evidence="6">
    <location>
        <begin position="262"/>
        <end position="268"/>
    </location>
    <ligand>
        <name>FAD</name>
        <dbReference type="ChEBI" id="CHEBI:57692"/>
    </ligand>
</feature>
<proteinExistence type="inferred from homology"/>
<reference evidence="9" key="1">
    <citation type="submission" date="2020-11" db="EMBL/GenBank/DDBJ databases">
        <title>Nocardioides sp. nov., isolated from Soil of Cynanchum wilfordii Hemsley rhizosphere.</title>
        <authorList>
            <person name="Lee J.-S."/>
            <person name="Suh M.K."/>
            <person name="Kim J.-S."/>
        </authorList>
    </citation>
    <scope>NUCLEOTIDE SEQUENCE</scope>
    <source>
        <strain evidence="9">KCTC 19275</strain>
    </source>
</reference>
<comment type="caution">
    <text evidence="9">The sequence shown here is derived from an EMBL/GenBank/DDBJ whole genome shotgun (WGS) entry which is preliminary data.</text>
</comment>
<dbReference type="SUPFAM" id="SSF55103">
    <property type="entry name" value="FAD-linked oxidases, C-terminal domain"/>
    <property type="match status" value="1"/>
</dbReference>
<dbReference type="Gene3D" id="3.30.300.330">
    <property type="match status" value="1"/>
</dbReference>
<dbReference type="InterPro" id="IPR004113">
    <property type="entry name" value="FAD-bd_oxidored_4_C"/>
</dbReference>
<feature type="domain" description="FAD-binding PCMH-type" evidence="8">
    <location>
        <begin position="97"/>
        <end position="278"/>
    </location>
</feature>